<dbReference type="Proteomes" id="UP000316621">
    <property type="component" value="Chromosome 6"/>
</dbReference>
<reference evidence="3 4" key="1">
    <citation type="journal article" date="2018" name="Science">
        <title>The opium poppy genome and morphinan production.</title>
        <authorList>
            <person name="Guo L."/>
            <person name="Winzer T."/>
            <person name="Yang X."/>
            <person name="Li Y."/>
            <person name="Ning Z."/>
            <person name="He Z."/>
            <person name="Teodor R."/>
            <person name="Lu Y."/>
            <person name="Bowser T.A."/>
            <person name="Graham I.A."/>
            <person name="Ye K."/>
        </authorList>
    </citation>
    <scope>NUCLEOTIDE SEQUENCE [LARGE SCALE GENOMIC DNA]</scope>
    <source>
        <strain evidence="4">cv. HN1</strain>
        <tissue evidence="3">Leaves</tissue>
    </source>
</reference>
<feature type="compositionally biased region" description="Polar residues" evidence="1">
    <location>
        <begin position="38"/>
        <end position="48"/>
    </location>
</feature>
<evidence type="ECO:0000256" key="1">
    <source>
        <dbReference type="SAM" id="MobiDB-lite"/>
    </source>
</evidence>
<keyword evidence="4" id="KW-1185">Reference proteome</keyword>
<accession>A0A4Y7K645</accession>
<dbReference type="EMBL" id="CM010720">
    <property type="protein sequence ID" value="RZC67681.1"/>
    <property type="molecule type" value="Genomic_DNA"/>
</dbReference>
<evidence type="ECO:0000313" key="4">
    <source>
        <dbReference type="Proteomes" id="UP000316621"/>
    </source>
</evidence>
<keyword evidence="2" id="KW-0732">Signal</keyword>
<proteinExistence type="predicted"/>
<name>A0A4Y7K645_PAPSO</name>
<evidence type="ECO:0008006" key="5">
    <source>
        <dbReference type="Google" id="ProtNLM"/>
    </source>
</evidence>
<feature type="chain" id="PRO_5021252957" description="Secreted protein" evidence="2">
    <location>
        <begin position="18"/>
        <end position="70"/>
    </location>
</feature>
<organism evidence="3 4">
    <name type="scientific">Papaver somniferum</name>
    <name type="common">Opium poppy</name>
    <dbReference type="NCBI Taxonomy" id="3469"/>
    <lineage>
        <taxon>Eukaryota</taxon>
        <taxon>Viridiplantae</taxon>
        <taxon>Streptophyta</taxon>
        <taxon>Embryophyta</taxon>
        <taxon>Tracheophyta</taxon>
        <taxon>Spermatophyta</taxon>
        <taxon>Magnoliopsida</taxon>
        <taxon>Ranunculales</taxon>
        <taxon>Papaveraceae</taxon>
        <taxon>Papaveroideae</taxon>
        <taxon>Papaver</taxon>
    </lineage>
</organism>
<evidence type="ECO:0000313" key="3">
    <source>
        <dbReference type="EMBL" id="RZC67681.1"/>
    </source>
</evidence>
<dbReference type="AlphaFoldDB" id="A0A4Y7K645"/>
<gene>
    <name evidence="3" type="ORF">C5167_011365</name>
</gene>
<evidence type="ECO:0000256" key="2">
    <source>
        <dbReference type="SAM" id="SignalP"/>
    </source>
</evidence>
<feature type="signal peptide" evidence="2">
    <location>
        <begin position="1"/>
        <end position="17"/>
    </location>
</feature>
<protein>
    <recommendedName>
        <fullName evidence="5">Secreted protein</fullName>
    </recommendedName>
</protein>
<feature type="region of interest" description="Disordered" evidence="1">
    <location>
        <begin position="38"/>
        <end position="70"/>
    </location>
</feature>
<dbReference type="Gramene" id="RZC67681">
    <property type="protein sequence ID" value="RZC67681"/>
    <property type="gene ID" value="C5167_011365"/>
</dbReference>
<sequence length="70" mass="8127">MQTIKIHFLQLLQVTFTMFTLRQGPPKRGRTIMETYYKPQSSQMTQTEEAARINAPFSSSPNARNHEVEL</sequence>